<keyword evidence="6" id="KW-0999">Mitochondrion inner membrane</keyword>
<comment type="subcellular location">
    <subcellularLocation>
        <location evidence="2">Mitochondrion inner membrane</location>
        <topology evidence="2">Multi-pass membrane protein</topology>
    </subcellularLocation>
</comment>
<evidence type="ECO:0000313" key="15">
    <source>
        <dbReference type="Proteomes" id="UP000008909"/>
    </source>
</evidence>
<evidence type="ECO:0000256" key="1">
    <source>
        <dbReference type="ARBA" id="ARBA00002959"/>
    </source>
</evidence>
<evidence type="ECO:0000256" key="6">
    <source>
        <dbReference type="ARBA" id="ARBA00022792"/>
    </source>
</evidence>
<dbReference type="GO" id="GO:0005744">
    <property type="term" value="C:TIM23 mitochondrial import inner membrane translocase complex"/>
    <property type="evidence" value="ECO:0007669"/>
    <property type="project" value="TreeGrafter"/>
</dbReference>
<dbReference type="Pfam" id="PF02466">
    <property type="entry name" value="Tim17"/>
    <property type="match status" value="1"/>
</dbReference>
<evidence type="ECO:0000256" key="11">
    <source>
        <dbReference type="ARBA" id="ARBA00023136"/>
    </source>
</evidence>
<dbReference type="GO" id="GO:0008320">
    <property type="term" value="F:protein transmembrane transporter activity"/>
    <property type="evidence" value="ECO:0007669"/>
    <property type="project" value="TreeGrafter"/>
</dbReference>
<reference key="2">
    <citation type="submission" date="2011-10" db="EMBL/GenBank/DDBJ databases">
        <title>The genome and transcriptome sequence of Clonorchis sinensis provide insights into the carcinogenic liver fluke.</title>
        <authorList>
            <person name="Wang X."/>
            <person name="Huang Y."/>
            <person name="Chen W."/>
            <person name="Liu H."/>
            <person name="Guo L."/>
            <person name="Chen Y."/>
            <person name="Luo F."/>
            <person name="Zhou W."/>
            <person name="Sun J."/>
            <person name="Mao Q."/>
            <person name="Liang P."/>
            <person name="Zhou C."/>
            <person name="Tian Y."/>
            <person name="Men J."/>
            <person name="Lv X."/>
            <person name="Huang L."/>
            <person name="Zhou J."/>
            <person name="Hu Y."/>
            <person name="Li R."/>
            <person name="Zhang F."/>
            <person name="Lei H."/>
            <person name="Li X."/>
            <person name="Hu X."/>
            <person name="Liang C."/>
            <person name="Xu J."/>
            <person name="Wu Z."/>
            <person name="Yu X."/>
        </authorList>
    </citation>
    <scope>NUCLEOTIDE SEQUENCE</scope>
    <source>
        <strain>Henan</strain>
    </source>
</reference>
<gene>
    <name evidence="14" type="ORF">CLF_100507</name>
</gene>
<feature type="compositionally biased region" description="Gly residues" evidence="12">
    <location>
        <begin position="168"/>
        <end position="183"/>
    </location>
</feature>
<feature type="compositionally biased region" description="Low complexity" evidence="12">
    <location>
        <begin position="213"/>
        <end position="223"/>
    </location>
</feature>
<evidence type="ECO:0000256" key="4">
    <source>
        <dbReference type="ARBA" id="ARBA00022448"/>
    </source>
</evidence>
<feature type="compositionally biased region" description="Low complexity" evidence="12">
    <location>
        <begin position="184"/>
        <end position="203"/>
    </location>
</feature>
<name>G7Y3M3_CLOSI</name>
<dbReference type="PANTHER" id="PTHR10485:SF0">
    <property type="entry name" value="AT05822P-RELATED"/>
    <property type="match status" value="1"/>
</dbReference>
<feature type="transmembrane region" description="Helical" evidence="13">
    <location>
        <begin position="125"/>
        <end position="145"/>
    </location>
</feature>
<comment type="similarity">
    <text evidence="3">Belongs to the Tim17/Tim22/Tim23 family.</text>
</comment>
<keyword evidence="10" id="KW-0496">Mitochondrion</keyword>
<accession>G7Y3M3</accession>
<evidence type="ECO:0000256" key="10">
    <source>
        <dbReference type="ARBA" id="ARBA00023128"/>
    </source>
</evidence>
<organism evidence="14 15">
    <name type="scientific">Clonorchis sinensis</name>
    <name type="common">Chinese liver fluke</name>
    <dbReference type="NCBI Taxonomy" id="79923"/>
    <lineage>
        <taxon>Eukaryota</taxon>
        <taxon>Metazoa</taxon>
        <taxon>Spiralia</taxon>
        <taxon>Lophotrochozoa</taxon>
        <taxon>Platyhelminthes</taxon>
        <taxon>Trematoda</taxon>
        <taxon>Digenea</taxon>
        <taxon>Opisthorchiida</taxon>
        <taxon>Opisthorchiata</taxon>
        <taxon>Opisthorchiidae</taxon>
        <taxon>Clonorchis</taxon>
    </lineage>
</organism>
<dbReference type="EMBL" id="DF142843">
    <property type="protein sequence ID" value="GAA47554.1"/>
    <property type="molecule type" value="Genomic_DNA"/>
</dbReference>
<dbReference type="GO" id="GO:0030150">
    <property type="term" value="P:protein import into mitochondrial matrix"/>
    <property type="evidence" value="ECO:0007669"/>
    <property type="project" value="TreeGrafter"/>
</dbReference>
<evidence type="ECO:0000256" key="13">
    <source>
        <dbReference type="SAM" id="Phobius"/>
    </source>
</evidence>
<keyword evidence="7" id="KW-0653">Protein transport</keyword>
<proteinExistence type="inferred from homology"/>
<evidence type="ECO:0000256" key="12">
    <source>
        <dbReference type="SAM" id="MobiDB-lite"/>
    </source>
</evidence>
<evidence type="ECO:0000256" key="7">
    <source>
        <dbReference type="ARBA" id="ARBA00022927"/>
    </source>
</evidence>
<dbReference type="PANTHER" id="PTHR10485">
    <property type="entry name" value="MITOCHONDRIAL IMPORT INNER MEMBRANE TRANSLOCASE SUBUNIT TIM-17"/>
    <property type="match status" value="1"/>
</dbReference>
<feature type="region of interest" description="Disordered" evidence="12">
    <location>
        <begin position="153"/>
        <end position="223"/>
    </location>
</feature>
<evidence type="ECO:0000313" key="14">
    <source>
        <dbReference type="EMBL" id="GAA47554.1"/>
    </source>
</evidence>
<sequence length="223" mass="22499">MEVCCRARGGLLAMDEFVRDPCPFRIVSDCGAAFAMGSIGGGVIHSYKGYRNAPSGYIRKVASALSNARQRAPLLGGAFAIWGGMFTAVDCTLVFARQKEDPWNSITSGAITGAVLAVRHGPAAMVGQAVIGGVILAIIEGLGIMMNRFAPMLMQPPPEEHPDSAGSKDGGQGGPGGTGGGFGVFNLFGSTSSNSSDTTTGSPGSAGGGGSGATTTKSGFVFQ</sequence>
<protein>
    <submittedName>
        <fullName evidence="14">Mitochondrial import inner membrane translocase subunit Tim17-A</fullName>
    </submittedName>
</protein>
<keyword evidence="5 13" id="KW-0812">Transmembrane</keyword>
<keyword evidence="9" id="KW-0811">Translocation</keyword>
<evidence type="ECO:0000256" key="3">
    <source>
        <dbReference type="ARBA" id="ARBA00008444"/>
    </source>
</evidence>
<evidence type="ECO:0000256" key="9">
    <source>
        <dbReference type="ARBA" id="ARBA00023010"/>
    </source>
</evidence>
<evidence type="ECO:0000256" key="8">
    <source>
        <dbReference type="ARBA" id="ARBA00022989"/>
    </source>
</evidence>
<evidence type="ECO:0000256" key="5">
    <source>
        <dbReference type="ARBA" id="ARBA00022692"/>
    </source>
</evidence>
<keyword evidence="11 13" id="KW-0472">Membrane</keyword>
<feature type="transmembrane region" description="Helical" evidence="13">
    <location>
        <begin position="74"/>
        <end position="96"/>
    </location>
</feature>
<evidence type="ECO:0000256" key="2">
    <source>
        <dbReference type="ARBA" id="ARBA00004448"/>
    </source>
</evidence>
<dbReference type="Proteomes" id="UP000008909">
    <property type="component" value="Unassembled WGS sequence"/>
</dbReference>
<keyword evidence="8 13" id="KW-1133">Transmembrane helix</keyword>
<comment type="function">
    <text evidence="1">Essential component of the TIM23 complex, a complex that mediates the translocation of transit peptide-containing proteins across the mitochondrial inner membrane.</text>
</comment>
<keyword evidence="15" id="KW-1185">Reference proteome</keyword>
<reference evidence="14" key="1">
    <citation type="journal article" date="2011" name="Genome Biol.">
        <title>The draft genome of the carcinogenic human liver fluke Clonorchis sinensis.</title>
        <authorList>
            <person name="Wang X."/>
            <person name="Chen W."/>
            <person name="Huang Y."/>
            <person name="Sun J."/>
            <person name="Men J."/>
            <person name="Liu H."/>
            <person name="Luo F."/>
            <person name="Guo L."/>
            <person name="Lv X."/>
            <person name="Deng C."/>
            <person name="Zhou C."/>
            <person name="Fan Y."/>
            <person name="Li X."/>
            <person name="Huang L."/>
            <person name="Hu Y."/>
            <person name="Liang C."/>
            <person name="Hu X."/>
            <person name="Xu J."/>
            <person name="Yu X."/>
        </authorList>
    </citation>
    <scope>NUCLEOTIDE SEQUENCE [LARGE SCALE GENOMIC DNA]</scope>
    <source>
        <strain evidence="14">Henan</strain>
    </source>
</reference>
<dbReference type="AlphaFoldDB" id="G7Y3M3"/>
<keyword evidence="4" id="KW-0813">Transport</keyword>